<proteinExistence type="predicted"/>
<name>A0ACD3YU12_FUSSC</name>
<accession>A0ACD3YU12</accession>
<keyword evidence="2" id="KW-1185">Reference proteome</keyword>
<evidence type="ECO:0000313" key="2">
    <source>
        <dbReference type="Proteomes" id="UP000830768"/>
    </source>
</evidence>
<sequence length="92" mass="10278">MDRHVSRHVIRVLHDIWLFVFTAIVITVFAIAWLVQGGSIALPPWTKELSLLSEEDQTKYSAVLVTCICVSFALLLVTSYSLIKSGSSHGYK</sequence>
<gene>
    <name evidence="1" type="ORF">LCI18_003273</name>
</gene>
<organism evidence="1 2">
    <name type="scientific">Fusarium solani subsp. cucurbitae</name>
    <name type="common">Neocosmosporum cucurbitae</name>
    <dbReference type="NCBI Taxonomy" id="2747967"/>
    <lineage>
        <taxon>Eukaryota</taxon>
        <taxon>Fungi</taxon>
        <taxon>Dikarya</taxon>
        <taxon>Ascomycota</taxon>
        <taxon>Pezizomycotina</taxon>
        <taxon>Sordariomycetes</taxon>
        <taxon>Hypocreomycetidae</taxon>
        <taxon>Hypocreales</taxon>
        <taxon>Nectriaceae</taxon>
        <taxon>Fusarium</taxon>
        <taxon>Fusarium solani species complex</taxon>
    </lineage>
</organism>
<dbReference type="Proteomes" id="UP000830768">
    <property type="component" value="Chromosome 3"/>
</dbReference>
<protein>
    <submittedName>
        <fullName evidence="1">Uncharacterized protein</fullName>
    </submittedName>
</protein>
<reference evidence="1" key="1">
    <citation type="submission" date="2021-11" db="EMBL/GenBank/DDBJ databases">
        <title>Fusarium solani-melongenae Genome sequencing and assembly.</title>
        <authorList>
            <person name="Xie S."/>
            <person name="Huang L."/>
            <person name="Zhang X."/>
        </authorList>
    </citation>
    <scope>NUCLEOTIDE SEQUENCE</scope>
    <source>
        <strain evidence="1">CRI 24-3</strain>
    </source>
</reference>
<evidence type="ECO:0000313" key="1">
    <source>
        <dbReference type="EMBL" id="UPK92338.1"/>
    </source>
</evidence>
<dbReference type="EMBL" id="CP090032">
    <property type="protein sequence ID" value="UPK92338.1"/>
    <property type="molecule type" value="Genomic_DNA"/>
</dbReference>